<feature type="transmembrane region" description="Helical" evidence="5">
    <location>
        <begin position="220"/>
        <end position="250"/>
    </location>
</feature>
<proteinExistence type="predicted"/>
<sequence length="398" mass="41293">MEHALPLVTFGALFLVGLCADHLGRMTRLPRVTMLLLLGLVVGRSGLDLLPPQAGDWFEVISVLALTMVAFLLGADLTRRNLARHGRAILSISLLVVLGTTAIVAGGLAALGLDPGLALLLGAIASATAPAAIADVIRQSGVHNGFTETLAGVVAIDDVWGLLIFSLCLALVDQSAVWTGPLVSAGREIGGAVLLGGAIGAPAAYLTGRLKPGEPLQTEAFGIVFLTAGLALWLEVSFLIAGMTAGALIANLARHHDHAFNEIERIELPFMILFFLLAGASLEIAALWSLGWITAAYVGLRIAARLISGEIGARLGRVPDAERHFYGPALLPQAGVAVGMALVAAESLPDWGTTIMALAIAAAVVFEILGPPVTMAAIHRVARRTDRGAGTGPRRRAS</sequence>
<organism evidence="7 8">
    <name type="scientific">Jannaschia ovalis</name>
    <dbReference type="NCBI Taxonomy" id="3038773"/>
    <lineage>
        <taxon>Bacteria</taxon>
        <taxon>Pseudomonadati</taxon>
        <taxon>Pseudomonadota</taxon>
        <taxon>Alphaproteobacteria</taxon>
        <taxon>Rhodobacterales</taxon>
        <taxon>Roseobacteraceae</taxon>
        <taxon>Jannaschia</taxon>
    </lineage>
</organism>
<dbReference type="InterPro" id="IPR038770">
    <property type="entry name" value="Na+/solute_symporter_sf"/>
</dbReference>
<evidence type="ECO:0000256" key="2">
    <source>
        <dbReference type="ARBA" id="ARBA00022692"/>
    </source>
</evidence>
<dbReference type="EMBL" id="CP122537">
    <property type="protein sequence ID" value="WGH78572.1"/>
    <property type="molecule type" value="Genomic_DNA"/>
</dbReference>
<feature type="transmembrane region" description="Helical" evidence="5">
    <location>
        <begin position="324"/>
        <end position="345"/>
    </location>
</feature>
<feature type="transmembrane region" description="Helical" evidence="5">
    <location>
        <begin position="57"/>
        <end position="77"/>
    </location>
</feature>
<keyword evidence="4 5" id="KW-0472">Membrane</keyword>
<feature type="domain" description="Cation/H+ exchanger transmembrane" evidence="6">
    <location>
        <begin position="13"/>
        <end position="369"/>
    </location>
</feature>
<dbReference type="InterPro" id="IPR006153">
    <property type="entry name" value="Cation/H_exchanger_TM"/>
</dbReference>
<evidence type="ECO:0000313" key="8">
    <source>
        <dbReference type="Proteomes" id="UP001243420"/>
    </source>
</evidence>
<feature type="transmembrane region" description="Helical" evidence="5">
    <location>
        <begin position="149"/>
        <end position="172"/>
    </location>
</feature>
<evidence type="ECO:0000259" key="6">
    <source>
        <dbReference type="Pfam" id="PF00999"/>
    </source>
</evidence>
<dbReference type="Proteomes" id="UP001243420">
    <property type="component" value="Chromosome"/>
</dbReference>
<evidence type="ECO:0000256" key="4">
    <source>
        <dbReference type="ARBA" id="ARBA00023136"/>
    </source>
</evidence>
<accession>A0ABY8LD95</accession>
<protein>
    <submittedName>
        <fullName evidence="7">Cation:proton antiporter</fullName>
    </submittedName>
</protein>
<dbReference type="PANTHER" id="PTHR43021">
    <property type="entry name" value="NA(+)/H(+) ANTIPORTER-RELATED"/>
    <property type="match status" value="1"/>
</dbReference>
<evidence type="ECO:0000256" key="5">
    <source>
        <dbReference type="SAM" id="Phobius"/>
    </source>
</evidence>
<dbReference type="Pfam" id="PF00999">
    <property type="entry name" value="Na_H_Exchanger"/>
    <property type="match status" value="1"/>
</dbReference>
<keyword evidence="8" id="KW-1185">Reference proteome</keyword>
<keyword evidence="2 5" id="KW-0812">Transmembrane</keyword>
<gene>
    <name evidence="7" type="ORF">P8627_16385</name>
</gene>
<feature type="transmembrane region" description="Helical" evidence="5">
    <location>
        <begin position="117"/>
        <end position="137"/>
    </location>
</feature>
<evidence type="ECO:0000313" key="7">
    <source>
        <dbReference type="EMBL" id="WGH78572.1"/>
    </source>
</evidence>
<feature type="transmembrane region" description="Helical" evidence="5">
    <location>
        <begin position="192"/>
        <end position="208"/>
    </location>
</feature>
<feature type="transmembrane region" description="Helical" evidence="5">
    <location>
        <begin position="351"/>
        <end position="378"/>
    </location>
</feature>
<comment type="subcellular location">
    <subcellularLocation>
        <location evidence="1">Membrane</location>
        <topology evidence="1">Multi-pass membrane protein</topology>
    </subcellularLocation>
</comment>
<reference evidence="7 8" key="1">
    <citation type="submission" date="2023-04" db="EMBL/GenBank/DDBJ databases">
        <title>Jannaschia ovalis sp. nov., a marine bacterium isolated from sea tidal flat.</title>
        <authorList>
            <person name="Kwon D.Y."/>
            <person name="Kim J.-J."/>
        </authorList>
    </citation>
    <scope>NUCLEOTIDE SEQUENCE [LARGE SCALE GENOMIC DNA]</scope>
    <source>
        <strain evidence="7 8">GRR-S6-38</strain>
    </source>
</reference>
<feature type="transmembrane region" description="Helical" evidence="5">
    <location>
        <begin position="89"/>
        <end position="111"/>
    </location>
</feature>
<dbReference type="Gene3D" id="1.20.1530.20">
    <property type="match status" value="1"/>
</dbReference>
<dbReference type="PANTHER" id="PTHR43021:SF2">
    <property type="entry name" value="CATION_H+ EXCHANGER DOMAIN-CONTAINING PROTEIN"/>
    <property type="match status" value="1"/>
</dbReference>
<name>A0ABY8LD95_9RHOB</name>
<dbReference type="RefSeq" id="WP_279965323.1">
    <property type="nucleotide sequence ID" value="NZ_CP122537.1"/>
</dbReference>
<feature type="transmembrane region" description="Helical" evidence="5">
    <location>
        <begin position="270"/>
        <end position="303"/>
    </location>
</feature>
<evidence type="ECO:0000256" key="1">
    <source>
        <dbReference type="ARBA" id="ARBA00004141"/>
    </source>
</evidence>
<evidence type="ECO:0000256" key="3">
    <source>
        <dbReference type="ARBA" id="ARBA00022989"/>
    </source>
</evidence>
<keyword evidence="3 5" id="KW-1133">Transmembrane helix</keyword>